<evidence type="ECO:0000313" key="1">
    <source>
        <dbReference type="EMBL" id="CAG7580442.1"/>
    </source>
</evidence>
<accession>A0A8D9FQR9</accession>
<organism evidence="1">
    <name type="scientific">uncultured marine phage</name>
    <dbReference type="NCBI Taxonomy" id="707152"/>
    <lineage>
        <taxon>Viruses</taxon>
        <taxon>environmental samples</taxon>
    </lineage>
</organism>
<reference evidence="1" key="1">
    <citation type="submission" date="2021-06" db="EMBL/GenBank/DDBJ databases">
        <authorList>
            <person name="Gannon L."/>
            <person name="Redgwell R T."/>
            <person name="Michniewski S."/>
            <person name="Harrison D C."/>
            <person name="Millard A."/>
        </authorList>
    </citation>
    <scope>NUCLEOTIDE SEQUENCE</scope>
</reference>
<name>A0A8D9FQR9_9VIRU</name>
<gene>
    <name evidence="1" type="ORF">SLAVMIC_00417</name>
</gene>
<dbReference type="EMBL" id="OU342829">
    <property type="protein sequence ID" value="CAG7580442.1"/>
    <property type="molecule type" value="Genomic_DNA"/>
</dbReference>
<sequence length="323" mass="37846">MKYIKTFENYMDKLPAMSPEEYAEKWNPDYKFIVYYNGKPTSGWEFLYDAFRDGIAESHLELMSDEMWDFDEYLDGALSINGISSEDDVYDVDEEELNDCIKELLTNYDFDGTLEIRLVDSDEENTHTRGFTGPTKMYEELDKQTYLDAADKLDNISHTKRASKVRKHAHSFVDDQPYFNLGDGVQYINNQPRFRSEMRFIKCENNANQNVISRFMNKPIGVETLITFIFEDDEKDEFYLRVAKKKKEDMFRIYDFGSPSEKRARRGLCFYDRSEALKFIDFINQDEGCINELGDSLSLIKVNSVYLPSNLKVKSDEESDETS</sequence>
<protein>
    <submittedName>
        <fullName evidence="1">Uncharacterized protein</fullName>
    </submittedName>
</protein>
<proteinExistence type="predicted"/>